<dbReference type="OrthoDB" id="1809893at2"/>
<organism evidence="1 2">
    <name type="scientific">Clostridium liquoris</name>
    <dbReference type="NCBI Taxonomy" id="1289519"/>
    <lineage>
        <taxon>Bacteria</taxon>
        <taxon>Bacillati</taxon>
        <taxon>Bacillota</taxon>
        <taxon>Clostridia</taxon>
        <taxon>Eubacteriales</taxon>
        <taxon>Clostridiaceae</taxon>
        <taxon>Clostridium</taxon>
    </lineage>
</organism>
<evidence type="ECO:0000313" key="2">
    <source>
        <dbReference type="Proteomes" id="UP000239706"/>
    </source>
</evidence>
<dbReference type="InterPro" id="IPR019644">
    <property type="entry name" value="DUF2508"/>
</dbReference>
<dbReference type="RefSeq" id="WP_106064709.1">
    <property type="nucleotide sequence ID" value="NZ_PVXO01000071.1"/>
</dbReference>
<name>A0A2T0B093_9CLOT</name>
<comment type="caution">
    <text evidence="1">The sequence shown here is derived from an EMBL/GenBank/DDBJ whole genome shotgun (WGS) entry which is preliminary data.</text>
</comment>
<dbReference type="Proteomes" id="UP000239706">
    <property type="component" value="Unassembled WGS sequence"/>
</dbReference>
<evidence type="ECO:0008006" key="3">
    <source>
        <dbReference type="Google" id="ProtNLM"/>
    </source>
</evidence>
<dbReference type="EMBL" id="PVXO01000071">
    <property type="protein sequence ID" value="PRR76947.1"/>
    <property type="molecule type" value="Genomic_DNA"/>
</dbReference>
<gene>
    <name evidence="1" type="ORF">CLLI_26860</name>
</gene>
<dbReference type="AlphaFoldDB" id="A0A2T0B093"/>
<keyword evidence="2" id="KW-1185">Reference proteome</keyword>
<protein>
    <recommendedName>
        <fullName evidence="3">DUF2508 domain-containing protein</fullName>
    </recommendedName>
</protein>
<proteinExistence type="predicted"/>
<evidence type="ECO:0000313" key="1">
    <source>
        <dbReference type="EMBL" id="PRR76947.1"/>
    </source>
</evidence>
<sequence>MNNKFRLQLKKDKSYTKEEKKIITSIIESMEEIERARCYFEMAKDPRLVDYAIYMEEAAKAKYMYLLNEAKNKKIKIQYKYMLEGFDAV</sequence>
<reference evidence="1 2" key="1">
    <citation type="submission" date="2018-03" db="EMBL/GenBank/DDBJ databases">
        <title>Genome sequence of Clostridium liquoris DSM 100320.</title>
        <authorList>
            <person name="Poehlein A."/>
            <person name="Daniel R."/>
        </authorList>
    </citation>
    <scope>NUCLEOTIDE SEQUENCE [LARGE SCALE GENOMIC DNA]</scope>
    <source>
        <strain evidence="1 2">DSM 100320</strain>
    </source>
</reference>
<dbReference type="Pfam" id="PF10704">
    <property type="entry name" value="DUF2508"/>
    <property type="match status" value="1"/>
</dbReference>
<accession>A0A2T0B093</accession>